<comment type="caution">
    <text evidence="3">The sequence shown here is derived from an EMBL/GenBank/DDBJ whole genome shotgun (WGS) entry which is preliminary data.</text>
</comment>
<feature type="transmembrane region" description="Helical" evidence="1">
    <location>
        <begin position="106"/>
        <end position="124"/>
    </location>
</feature>
<evidence type="ECO:0000259" key="2">
    <source>
        <dbReference type="SMART" id="SM00014"/>
    </source>
</evidence>
<dbReference type="InterPro" id="IPR000326">
    <property type="entry name" value="PAP2/HPO"/>
</dbReference>
<evidence type="ECO:0000313" key="4">
    <source>
        <dbReference type="Proteomes" id="UP001500037"/>
    </source>
</evidence>
<dbReference type="EMBL" id="BAAALF010000255">
    <property type="protein sequence ID" value="GAA1275055.1"/>
    <property type="molecule type" value="Genomic_DNA"/>
</dbReference>
<dbReference type="Gene3D" id="1.20.144.10">
    <property type="entry name" value="Phosphatidic acid phosphatase type 2/haloperoxidase"/>
    <property type="match status" value="2"/>
</dbReference>
<evidence type="ECO:0000256" key="1">
    <source>
        <dbReference type="SAM" id="Phobius"/>
    </source>
</evidence>
<dbReference type="SUPFAM" id="SSF48317">
    <property type="entry name" value="Acid phosphatase/Vanadium-dependent haloperoxidase"/>
    <property type="match status" value="1"/>
</dbReference>
<feature type="domain" description="Phosphatidic acid phosphatase type 2/haloperoxidase" evidence="2">
    <location>
        <begin position="106"/>
        <end position="219"/>
    </location>
</feature>
<evidence type="ECO:0000313" key="3">
    <source>
        <dbReference type="EMBL" id="GAA1275055.1"/>
    </source>
</evidence>
<keyword evidence="1" id="KW-0812">Transmembrane</keyword>
<organism evidence="3 4">
    <name type="scientific">Kitasatospora nipponensis</name>
    <dbReference type="NCBI Taxonomy" id="258049"/>
    <lineage>
        <taxon>Bacteria</taxon>
        <taxon>Bacillati</taxon>
        <taxon>Actinomycetota</taxon>
        <taxon>Actinomycetes</taxon>
        <taxon>Kitasatosporales</taxon>
        <taxon>Streptomycetaceae</taxon>
        <taxon>Kitasatospora</taxon>
    </lineage>
</organism>
<accession>A0ABP4HMU7</accession>
<keyword evidence="1" id="KW-0472">Membrane</keyword>
<reference evidence="4" key="1">
    <citation type="journal article" date="2019" name="Int. J. Syst. Evol. Microbiol.">
        <title>The Global Catalogue of Microorganisms (GCM) 10K type strain sequencing project: providing services to taxonomists for standard genome sequencing and annotation.</title>
        <authorList>
            <consortium name="The Broad Institute Genomics Platform"/>
            <consortium name="The Broad Institute Genome Sequencing Center for Infectious Disease"/>
            <person name="Wu L."/>
            <person name="Ma J."/>
        </authorList>
    </citation>
    <scope>NUCLEOTIDE SEQUENCE [LARGE SCALE GENOMIC DNA]</scope>
    <source>
        <strain evidence="4">JCM 13004</strain>
    </source>
</reference>
<sequence length="272" mass="28720">MHLTSAPDRRTVDPRHTLHARLPRYATVAVGATALFAVLLALVETHWGPLAHLDSSWVDALHGVARRNTAWTASMQTITTLGGPVVMRALLGLAAGWLWAIGARTLAGWTAAQALVGWGVEWLVKEAVGRPRPSFADPVSHAAGPAFPSGHAMASAITAATLVALLWPRADHAARVVCCSLAACVAALIGYTRVGLGVHWPTDVLGGWLLAVAVLGATTVAVELWRPGALSRDVRRVDWRTRPRVQSVLASGVPFPELAPPGEFDAADPDVP</sequence>
<feature type="transmembrane region" description="Helical" evidence="1">
    <location>
        <begin position="144"/>
        <end position="167"/>
    </location>
</feature>
<dbReference type="SMART" id="SM00014">
    <property type="entry name" value="acidPPc"/>
    <property type="match status" value="1"/>
</dbReference>
<keyword evidence="4" id="KW-1185">Reference proteome</keyword>
<keyword evidence="1" id="KW-1133">Transmembrane helix</keyword>
<dbReference type="RefSeq" id="WP_344446536.1">
    <property type="nucleotide sequence ID" value="NZ_BAAALF010000255.1"/>
</dbReference>
<protein>
    <recommendedName>
        <fullName evidence="2">Phosphatidic acid phosphatase type 2/haloperoxidase domain-containing protein</fullName>
    </recommendedName>
</protein>
<dbReference type="PANTHER" id="PTHR14969">
    <property type="entry name" value="SPHINGOSINE-1-PHOSPHATE PHOSPHOHYDROLASE"/>
    <property type="match status" value="1"/>
</dbReference>
<dbReference type="CDD" id="cd03392">
    <property type="entry name" value="PAP2_like_2"/>
    <property type="match status" value="1"/>
</dbReference>
<feature type="transmembrane region" description="Helical" evidence="1">
    <location>
        <begin position="81"/>
        <end position="99"/>
    </location>
</feature>
<gene>
    <name evidence="3" type="ORF">GCM10009665_72940</name>
</gene>
<dbReference type="Pfam" id="PF01569">
    <property type="entry name" value="PAP2"/>
    <property type="match status" value="1"/>
</dbReference>
<name>A0ABP4HMU7_9ACTN</name>
<dbReference type="InterPro" id="IPR036938">
    <property type="entry name" value="PAP2/HPO_sf"/>
</dbReference>
<dbReference type="Proteomes" id="UP001500037">
    <property type="component" value="Unassembled WGS sequence"/>
</dbReference>
<feature type="transmembrane region" description="Helical" evidence="1">
    <location>
        <begin position="174"/>
        <end position="192"/>
    </location>
</feature>
<proteinExistence type="predicted"/>
<feature type="transmembrane region" description="Helical" evidence="1">
    <location>
        <begin position="25"/>
        <end position="43"/>
    </location>
</feature>
<feature type="transmembrane region" description="Helical" evidence="1">
    <location>
        <begin position="204"/>
        <end position="225"/>
    </location>
</feature>
<dbReference type="PANTHER" id="PTHR14969:SF13">
    <property type="entry name" value="AT30094P"/>
    <property type="match status" value="1"/>
</dbReference>